<dbReference type="GeneID" id="55970240"/>
<evidence type="ECO:0000256" key="1">
    <source>
        <dbReference type="SAM" id="MobiDB-lite"/>
    </source>
</evidence>
<dbReference type="GO" id="GO:0003676">
    <property type="term" value="F:nucleic acid binding"/>
    <property type="evidence" value="ECO:0007669"/>
    <property type="project" value="InterPro"/>
</dbReference>
<feature type="compositionally biased region" description="Basic and acidic residues" evidence="1">
    <location>
        <begin position="148"/>
        <end position="173"/>
    </location>
</feature>
<protein>
    <submittedName>
        <fullName evidence="3">Nucleolar protein TMA23</fullName>
    </submittedName>
</protein>
<feature type="compositionally biased region" description="Basic residues" evidence="1">
    <location>
        <begin position="205"/>
        <end position="215"/>
    </location>
</feature>
<feature type="compositionally biased region" description="Basic and acidic residues" evidence="1">
    <location>
        <begin position="194"/>
        <end position="204"/>
    </location>
</feature>
<feature type="region of interest" description="Disordered" evidence="1">
    <location>
        <begin position="117"/>
        <end position="253"/>
    </location>
</feature>
<dbReference type="OrthoDB" id="3366546at2759"/>
<dbReference type="RefSeq" id="XP_035323825.1">
    <property type="nucleotide sequence ID" value="XM_035465988.1"/>
</dbReference>
<dbReference type="PROSITE" id="PS50174">
    <property type="entry name" value="G_PATCH"/>
    <property type="match status" value="1"/>
</dbReference>
<dbReference type="InterPro" id="IPR000467">
    <property type="entry name" value="G_patch_dom"/>
</dbReference>
<comment type="caution">
    <text evidence="3">The sequence shown here is derived from an EMBL/GenBank/DDBJ whole genome shotgun (WGS) entry which is preliminary data.</text>
</comment>
<dbReference type="EMBL" id="JAANYQ010000003">
    <property type="protein sequence ID" value="KAF4125173.1"/>
    <property type="molecule type" value="Genomic_DNA"/>
</dbReference>
<feature type="compositionally biased region" description="Basic residues" evidence="1">
    <location>
        <begin position="174"/>
        <end position="193"/>
    </location>
</feature>
<keyword evidence="4" id="KW-1185">Reference proteome</keyword>
<feature type="compositionally biased region" description="Low complexity" evidence="1">
    <location>
        <begin position="127"/>
        <end position="139"/>
    </location>
</feature>
<proteinExistence type="predicted"/>
<feature type="compositionally biased region" description="Basic and acidic residues" evidence="1">
    <location>
        <begin position="237"/>
        <end position="253"/>
    </location>
</feature>
<evidence type="ECO:0000259" key="2">
    <source>
        <dbReference type="PROSITE" id="PS50174"/>
    </source>
</evidence>
<name>A0A9P4Z0S4_9HYPO</name>
<reference evidence="3" key="1">
    <citation type="submission" date="2020-03" db="EMBL/GenBank/DDBJ databases">
        <title>Site-based positive gene gene selection in Geosmithia morbida across the United States reveals a broad range of putative effectors and factors for local host and environmental adapation.</title>
        <authorList>
            <person name="Onufrak A."/>
            <person name="Murdoch R.W."/>
            <person name="Gazis R."/>
            <person name="Huff M."/>
            <person name="Staton M."/>
            <person name="Klingeman W."/>
            <person name="Hadziabdic D."/>
        </authorList>
    </citation>
    <scope>NUCLEOTIDE SEQUENCE</scope>
    <source>
        <strain evidence="3">1262</strain>
    </source>
</reference>
<feature type="domain" description="G-patch" evidence="2">
    <location>
        <begin position="1"/>
        <end position="48"/>
    </location>
</feature>
<feature type="compositionally biased region" description="Basic residues" evidence="1">
    <location>
        <begin position="225"/>
        <end position="236"/>
    </location>
</feature>
<sequence length="253" mass="28666">MDAHALLTAQGWRGHGHSLHHKDDKIGLAKPLLISRKNNTKGLGVSQHFNPDQWWLNAFDEQLKGLETSDEGGVKQTITKGKLNTVAPGSLGRYSVYTSFVSGGFLEGTVDLLKKQKEQERRKQIISNSSSPSSSSSATSDDDDDDDTNSKKPKTSDGKEKEKGVKIKESKAERRARREAKRERKQARAVRRAARQERRQARAERKARKIAKKTAKSAVDEEKRLRRAKKEGKRRKRELEGERELKGEREDEQ</sequence>
<accession>A0A9P4Z0S4</accession>
<dbReference type="Proteomes" id="UP000749293">
    <property type="component" value="Unassembled WGS sequence"/>
</dbReference>
<organism evidence="3 4">
    <name type="scientific">Geosmithia morbida</name>
    <dbReference type="NCBI Taxonomy" id="1094350"/>
    <lineage>
        <taxon>Eukaryota</taxon>
        <taxon>Fungi</taxon>
        <taxon>Dikarya</taxon>
        <taxon>Ascomycota</taxon>
        <taxon>Pezizomycotina</taxon>
        <taxon>Sordariomycetes</taxon>
        <taxon>Hypocreomycetidae</taxon>
        <taxon>Hypocreales</taxon>
        <taxon>Bionectriaceae</taxon>
        <taxon>Geosmithia</taxon>
    </lineage>
</organism>
<gene>
    <name evidence="3" type="ORF">GMORB2_4012</name>
</gene>
<evidence type="ECO:0000313" key="4">
    <source>
        <dbReference type="Proteomes" id="UP000749293"/>
    </source>
</evidence>
<dbReference type="AlphaFoldDB" id="A0A9P4Z0S4"/>
<evidence type="ECO:0000313" key="3">
    <source>
        <dbReference type="EMBL" id="KAF4125173.1"/>
    </source>
</evidence>